<accession>A0A077ASI9</accession>
<reference evidence="1 2" key="1">
    <citation type="submission" date="2014-07" db="EMBL/GenBank/DDBJ databases">
        <title>Comparative genomic insights into amoeba endosymbionts belonging to the families of Holosporaceae and Candidatus Midichloriaceae within Rickettsiales.</title>
        <authorList>
            <person name="Wang Z."/>
            <person name="Wu M."/>
        </authorList>
    </citation>
    <scope>NUCLEOTIDE SEQUENCE [LARGE SCALE GENOMIC DNA]</scope>
    <source>
        <strain evidence="1">PRA3</strain>
    </source>
</reference>
<dbReference type="EMBL" id="CP008941">
    <property type="protein sequence ID" value="AIK96167.1"/>
    <property type="molecule type" value="Genomic_DNA"/>
</dbReference>
<gene>
    <name evidence="1" type="ORF">ID47_04530</name>
</gene>
<evidence type="ECO:0000313" key="2">
    <source>
        <dbReference type="Proteomes" id="UP000028926"/>
    </source>
</evidence>
<protein>
    <submittedName>
        <fullName evidence="1">Uncharacterized protein</fullName>
    </submittedName>
</protein>
<proteinExistence type="predicted"/>
<sequence length="63" mass="7486">MLIFIRRGIENYKIQCFLAKNFQKLVFLLLFNYAQNLYKLGCFNNSLQPNSKFSKAPKLFSLF</sequence>
<keyword evidence="2" id="KW-1185">Reference proteome</keyword>
<dbReference type="HOGENOM" id="CLU_2877463_0_0_5"/>
<name>A0A077ASI9_9PROT</name>
<dbReference type="KEGG" id="paca:ID47_04530"/>
<evidence type="ECO:0000313" key="1">
    <source>
        <dbReference type="EMBL" id="AIK96167.1"/>
    </source>
</evidence>
<dbReference type="AlphaFoldDB" id="A0A077ASI9"/>
<organism evidence="1 2">
    <name type="scientific">Candidatus Odyssella acanthamoebae</name>
    <dbReference type="NCBI Taxonomy" id="91604"/>
    <lineage>
        <taxon>Bacteria</taxon>
        <taxon>Pseudomonadati</taxon>
        <taxon>Pseudomonadota</taxon>
        <taxon>Alphaproteobacteria</taxon>
        <taxon>Holosporales</taxon>
        <taxon>Candidatus Paracaedibacteraceae</taxon>
        <taxon>Candidatus Odyssella</taxon>
    </lineage>
</organism>
<dbReference type="Proteomes" id="UP000028926">
    <property type="component" value="Chromosome"/>
</dbReference>